<dbReference type="RefSeq" id="WP_220162208.1">
    <property type="nucleotide sequence ID" value="NZ_CP080507.1"/>
</dbReference>
<organism evidence="7 8">
    <name type="scientific">Horticoccus luteus</name>
    <dbReference type="NCBI Taxonomy" id="2862869"/>
    <lineage>
        <taxon>Bacteria</taxon>
        <taxon>Pseudomonadati</taxon>
        <taxon>Verrucomicrobiota</taxon>
        <taxon>Opitutia</taxon>
        <taxon>Opitutales</taxon>
        <taxon>Opitutaceae</taxon>
        <taxon>Horticoccus</taxon>
    </lineage>
</organism>
<keyword evidence="8" id="KW-1185">Reference proteome</keyword>
<dbReference type="Pfam" id="PF08244">
    <property type="entry name" value="Glyco_hydro_32C"/>
    <property type="match status" value="1"/>
</dbReference>
<accession>A0A8F9TVW5</accession>
<dbReference type="EMBL" id="CP080507">
    <property type="protein sequence ID" value="QYM78966.1"/>
    <property type="molecule type" value="Genomic_DNA"/>
</dbReference>
<feature type="domain" description="Glycosyl hydrolase family 32 C-terminal" evidence="6">
    <location>
        <begin position="381"/>
        <end position="489"/>
    </location>
</feature>
<dbReference type="SUPFAM" id="SSF49899">
    <property type="entry name" value="Concanavalin A-like lectins/glucanases"/>
    <property type="match status" value="1"/>
</dbReference>
<dbReference type="Gene3D" id="2.60.120.560">
    <property type="entry name" value="Exo-inulinase, domain 1"/>
    <property type="match status" value="1"/>
</dbReference>
<feature type="domain" description="Glycosyl hydrolase family 32 N-terminal" evidence="5">
    <location>
        <begin position="23"/>
        <end position="322"/>
    </location>
</feature>
<dbReference type="Gene3D" id="2.115.10.20">
    <property type="entry name" value="Glycosyl hydrolase domain, family 43"/>
    <property type="match status" value="1"/>
</dbReference>
<keyword evidence="2 4" id="KW-0378">Hydrolase</keyword>
<dbReference type="CDD" id="cd18622">
    <property type="entry name" value="GH32_Inu-like"/>
    <property type="match status" value="1"/>
</dbReference>
<evidence type="ECO:0000313" key="7">
    <source>
        <dbReference type="EMBL" id="QYM78966.1"/>
    </source>
</evidence>
<dbReference type="Proteomes" id="UP000825051">
    <property type="component" value="Chromosome"/>
</dbReference>
<evidence type="ECO:0000259" key="5">
    <source>
        <dbReference type="Pfam" id="PF00251"/>
    </source>
</evidence>
<dbReference type="AlphaFoldDB" id="A0A8F9TVW5"/>
<evidence type="ECO:0000256" key="2">
    <source>
        <dbReference type="ARBA" id="ARBA00022801"/>
    </source>
</evidence>
<dbReference type="InterPro" id="IPR013320">
    <property type="entry name" value="ConA-like_dom_sf"/>
</dbReference>
<dbReference type="PANTHER" id="PTHR42800:SF1">
    <property type="entry name" value="EXOINULINASE INUD (AFU_ORTHOLOGUE AFUA_5G00480)"/>
    <property type="match status" value="1"/>
</dbReference>
<dbReference type="SMART" id="SM00640">
    <property type="entry name" value="Glyco_32"/>
    <property type="match status" value="1"/>
</dbReference>
<protein>
    <submittedName>
        <fullName evidence="7">Glycoside hydrolase family 32 protein</fullName>
    </submittedName>
</protein>
<dbReference type="InterPro" id="IPR001362">
    <property type="entry name" value="Glyco_hydro_32"/>
</dbReference>
<dbReference type="InterPro" id="IPR023296">
    <property type="entry name" value="Glyco_hydro_beta-prop_sf"/>
</dbReference>
<reference evidence="7" key="1">
    <citation type="submission" date="2021-08" db="EMBL/GenBank/DDBJ databases">
        <title>Genome of a novel bacterium of the phylum Verrucomicrobia, Oleiharenicola sp. KSB-15.</title>
        <authorList>
            <person name="Chung J.-H."/>
            <person name="Ahn J.-H."/>
            <person name="Yoon Y."/>
            <person name="Kim D.-Y."/>
            <person name="An S.-H."/>
            <person name="Park I."/>
            <person name="Yeon J."/>
        </authorList>
    </citation>
    <scope>NUCLEOTIDE SEQUENCE</scope>
    <source>
        <strain evidence="7">KSB-15</strain>
    </source>
</reference>
<dbReference type="InterPro" id="IPR013189">
    <property type="entry name" value="Glyco_hydro_32_C"/>
</dbReference>
<dbReference type="SUPFAM" id="SSF75005">
    <property type="entry name" value="Arabinanase/levansucrase/invertase"/>
    <property type="match status" value="1"/>
</dbReference>
<keyword evidence="3 4" id="KW-0326">Glycosidase</keyword>
<dbReference type="Pfam" id="PF00251">
    <property type="entry name" value="Glyco_hydro_32N"/>
    <property type="match status" value="1"/>
</dbReference>
<dbReference type="KEGG" id="ole:K0B96_16930"/>
<dbReference type="InterPro" id="IPR013148">
    <property type="entry name" value="Glyco_hydro_32_N"/>
</dbReference>
<comment type="similarity">
    <text evidence="1 4">Belongs to the glycosyl hydrolase 32 family.</text>
</comment>
<sequence length="500" mass="55252">MPPAPSAAAPASTAKPDWRPRLHFTAPHGWLNDPNGLVRLHGTWHLHYQFLTPRHWGHATSRDLFQWTDQPVALEPDALGDCWSGGAVHDADNSSGLFPAGFRDGLVAIFTAQDPQRGQRICLASSRDRGVTWQRFPGNPILRGPTAGFRDPKVFWHAPAAAWIMVLTENVHFTLFSSTNLREWRETGRFTPNLPPGANGYDCPDIFPLPIEGEPMRVRWVFLASYLANANFEGGFGACGQRYWVGDFDGCTFTPEFGVDPWLRFGDGPDEYATIVWPQDSDAATGRTLLIGWMNHWGYAPQLPTQPWQGCLTLPRELRLQAHAGAWQIRQSPARELWQQPHEHTALPPAILAAGEAPLRLGRELCGAVALGFCPEPDSIAELTLFADERVATRVGYDARRRCVYFDRRDAGAPDFHPSFPLRQEAILPAAGPDGLVDLLVIFDHSTVEIFAHDGAVYLAGQTLPPTGAADTSLHVLAGSVAFTRLERWAFHPPAHRAAS</sequence>
<proteinExistence type="inferred from homology"/>
<gene>
    <name evidence="7" type="ORF">K0B96_16930</name>
</gene>
<evidence type="ECO:0000256" key="3">
    <source>
        <dbReference type="ARBA" id="ARBA00023295"/>
    </source>
</evidence>
<evidence type="ECO:0000256" key="4">
    <source>
        <dbReference type="RuleBase" id="RU362110"/>
    </source>
</evidence>
<evidence type="ECO:0000256" key="1">
    <source>
        <dbReference type="ARBA" id="ARBA00009902"/>
    </source>
</evidence>
<dbReference type="GO" id="GO:0005987">
    <property type="term" value="P:sucrose catabolic process"/>
    <property type="evidence" value="ECO:0007669"/>
    <property type="project" value="TreeGrafter"/>
</dbReference>
<name>A0A8F9TVW5_9BACT</name>
<evidence type="ECO:0000313" key="8">
    <source>
        <dbReference type="Proteomes" id="UP000825051"/>
    </source>
</evidence>
<dbReference type="GO" id="GO:0004575">
    <property type="term" value="F:sucrose alpha-glucosidase activity"/>
    <property type="evidence" value="ECO:0007669"/>
    <property type="project" value="TreeGrafter"/>
</dbReference>
<evidence type="ECO:0000259" key="6">
    <source>
        <dbReference type="Pfam" id="PF08244"/>
    </source>
</evidence>
<dbReference type="PANTHER" id="PTHR42800">
    <property type="entry name" value="EXOINULINASE INUD (AFU_ORTHOLOGUE AFUA_5G00480)"/>
    <property type="match status" value="1"/>
</dbReference>
<dbReference type="GO" id="GO:0005737">
    <property type="term" value="C:cytoplasm"/>
    <property type="evidence" value="ECO:0007669"/>
    <property type="project" value="TreeGrafter"/>
</dbReference>